<dbReference type="Proteomes" id="UP001181693">
    <property type="component" value="Unassembled WGS sequence"/>
</dbReference>
<evidence type="ECO:0000259" key="9">
    <source>
        <dbReference type="Pfam" id="PF00561"/>
    </source>
</evidence>
<keyword evidence="4" id="KW-0443">Lipid metabolism</keyword>
<keyword evidence="2 8" id="KW-0732">Signal</keyword>
<dbReference type="PANTHER" id="PTHR11005">
    <property type="entry name" value="LYSOSOMAL ACID LIPASE-RELATED"/>
    <property type="match status" value="1"/>
</dbReference>
<dbReference type="InterPro" id="IPR000073">
    <property type="entry name" value="AB_hydrolase_1"/>
</dbReference>
<evidence type="ECO:0000256" key="4">
    <source>
        <dbReference type="ARBA" id="ARBA00023098"/>
    </source>
</evidence>
<keyword evidence="3 6" id="KW-0442">Lipid degradation</keyword>
<dbReference type="GO" id="GO:0016042">
    <property type="term" value="P:lipid catabolic process"/>
    <property type="evidence" value="ECO:0007669"/>
    <property type="project" value="UniProtKB-KW"/>
</dbReference>
<feature type="domain" description="AB hydrolase-1" evidence="9">
    <location>
        <begin position="83"/>
        <end position="382"/>
    </location>
</feature>
<evidence type="ECO:0000313" key="10">
    <source>
        <dbReference type="EMBL" id="DBA15208.1"/>
    </source>
</evidence>
<dbReference type="FunFam" id="3.40.50.1820:FF:000012">
    <property type="entry name" value="Lipase"/>
    <property type="match status" value="1"/>
</dbReference>
<evidence type="ECO:0000256" key="5">
    <source>
        <dbReference type="ARBA" id="ARBA00023180"/>
    </source>
</evidence>
<evidence type="ECO:0000256" key="7">
    <source>
        <dbReference type="PIRSR" id="PIRSR000862-1"/>
    </source>
</evidence>
<comment type="caution">
    <text evidence="10">The sequence shown here is derived from an EMBL/GenBank/DDBJ whole genome shotgun (WGS) entry which is preliminary data.</text>
</comment>
<evidence type="ECO:0000313" key="11">
    <source>
        <dbReference type="Proteomes" id="UP001181693"/>
    </source>
</evidence>
<evidence type="ECO:0000256" key="3">
    <source>
        <dbReference type="ARBA" id="ARBA00022963"/>
    </source>
</evidence>
<dbReference type="Pfam" id="PF00561">
    <property type="entry name" value="Abhydrolase_1"/>
    <property type="match status" value="1"/>
</dbReference>
<reference evidence="10" key="1">
    <citation type="thesis" date="2020" institute="ProQuest LLC" country="789 East Eisenhower Parkway, Ann Arbor, MI, USA">
        <title>Comparative Genomics and Chromosome Evolution.</title>
        <authorList>
            <person name="Mudd A.B."/>
        </authorList>
    </citation>
    <scope>NUCLEOTIDE SEQUENCE</scope>
    <source>
        <strain evidence="10">1538</strain>
        <tissue evidence="10">Blood</tissue>
    </source>
</reference>
<keyword evidence="6" id="KW-0378">Hydrolase</keyword>
<dbReference type="GO" id="GO:0016788">
    <property type="term" value="F:hydrolase activity, acting on ester bonds"/>
    <property type="evidence" value="ECO:0007669"/>
    <property type="project" value="InterPro"/>
</dbReference>
<dbReference type="Gene3D" id="3.40.50.1820">
    <property type="entry name" value="alpha/beta hydrolase"/>
    <property type="match status" value="1"/>
</dbReference>
<dbReference type="EMBL" id="DYDO01000012">
    <property type="protein sequence ID" value="DBA15208.1"/>
    <property type="molecule type" value="Genomic_DNA"/>
</dbReference>
<keyword evidence="5" id="KW-0325">Glycoprotein</keyword>
<dbReference type="InterPro" id="IPR025483">
    <property type="entry name" value="Lipase_euk"/>
</dbReference>
<feature type="chain" id="PRO_5043898420" description="Lipase" evidence="8">
    <location>
        <begin position="17"/>
        <end position="404"/>
    </location>
</feature>
<proteinExistence type="inferred from homology"/>
<keyword evidence="11" id="KW-1185">Reference proteome</keyword>
<gene>
    <name evidence="10" type="ORF">GDO54_004452</name>
</gene>
<sequence length="404" mass="45699">MWRLVTAIVFIPAITAQFLNLNISDIDDVIFRKANPEASMNVSELIQYWGYPNEEYEVVTKDGYILTVNRIPYGIKSPSRGGPAVYLQHGLLADSSNWVTNLDYNSLGFILADAGFDVWIGNSRGNTWSRKHKTLSPDEEEFWAFSFDEMAKFDLPAVVDFILQKTGQEQIHYIGHSQGTTIAFIAFSSMPELAKKIKMFVALAPVTSIDYSVSPLTKLADLPEFVIKGLFGKKDFLPHSEFIQILATKFCTRIVVKELCGNIFFLISGFNEKNLNMSRVDVYSTHCPAGTSVQNILHWAQLRKSGELKAFDFGTAGNIIHYNQATPPFYNVSDMKVPTAVWNGGNDWLADPKDVALLLTQIPNLVYHENIPDWEHLDFIWGLDALDRMYYKIVQLLKKAAELY</sequence>
<accession>A0AAV2ZMK8</accession>
<organism evidence="10 11">
    <name type="scientific">Pyxicephalus adspersus</name>
    <name type="common">African bullfrog</name>
    <dbReference type="NCBI Taxonomy" id="30357"/>
    <lineage>
        <taxon>Eukaryota</taxon>
        <taxon>Metazoa</taxon>
        <taxon>Chordata</taxon>
        <taxon>Craniata</taxon>
        <taxon>Vertebrata</taxon>
        <taxon>Euteleostomi</taxon>
        <taxon>Amphibia</taxon>
        <taxon>Batrachia</taxon>
        <taxon>Anura</taxon>
        <taxon>Neobatrachia</taxon>
        <taxon>Ranoidea</taxon>
        <taxon>Pyxicephalidae</taxon>
        <taxon>Pyxicephalinae</taxon>
        <taxon>Pyxicephalus</taxon>
    </lineage>
</organism>
<dbReference type="InterPro" id="IPR029058">
    <property type="entry name" value="AB_hydrolase_fold"/>
</dbReference>
<evidence type="ECO:0000256" key="8">
    <source>
        <dbReference type="SAM" id="SignalP"/>
    </source>
</evidence>
<evidence type="ECO:0000256" key="1">
    <source>
        <dbReference type="ARBA" id="ARBA00010701"/>
    </source>
</evidence>
<dbReference type="PIRSF" id="PIRSF000862">
    <property type="entry name" value="Steryl_ester_lip"/>
    <property type="match status" value="1"/>
</dbReference>
<evidence type="ECO:0000256" key="2">
    <source>
        <dbReference type="ARBA" id="ARBA00022729"/>
    </source>
</evidence>
<feature type="active site" description="Charge relay system" evidence="7">
    <location>
        <position position="376"/>
    </location>
</feature>
<dbReference type="AlphaFoldDB" id="A0AAV2ZMK8"/>
<feature type="signal peptide" evidence="8">
    <location>
        <begin position="1"/>
        <end position="16"/>
    </location>
</feature>
<comment type="similarity">
    <text evidence="1 6">Belongs to the AB hydrolase superfamily. Lipase family.</text>
</comment>
<feature type="active site" description="Charge relay system" evidence="7">
    <location>
        <position position="347"/>
    </location>
</feature>
<feature type="active site" description="Nucleophile" evidence="7">
    <location>
        <position position="177"/>
    </location>
</feature>
<name>A0AAV2ZMK8_PYXAD</name>
<protein>
    <recommendedName>
        <fullName evidence="6">Lipase</fullName>
    </recommendedName>
</protein>
<dbReference type="SUPFAM" id="SSF53474">
    <property type="entry name" value="alpha/beta-Hydrolases"/>
    <property type="match status" value="1"/>
</dbReference>
<evidence type="ECO:0000256" key="6">
    <source>
        <dbReference type="PIRNR" id="PIRNR000862"/>
    </source>
</evidence>